<evidence type="ECO:0000313" key="2">
    <source>
        <dbReference type="Proteomes" id="UP000789901"/>
    </source>
</evidence>
<sequence>ADTWIEMMIAKNLHEIVFAETLGSPFQAICTTKKVYNDKCKLIHFEHDSKNKMLGELIEKKCTYLSDWKNLCNNIHKSEFNVSKHIYLNILEAKLKILILDCPAHPFCQFVLSDVIHNYEEIGETLLRDYNKVAGSGPYEVDCGIRGYQSHPSPQDMEEDYKVMGPVVTLMSQQSGQTVVNKKDPKMHCQNFSIIAKIWAKDIPAVNKSYSNILQF</sequence>
<proteinExistence type="predicted"/>
<dbReference type="EMBL" id="CAJVQB010001328">
    <property type="protein sequence ID" value="CAG8531146.1"/>
    <property type="molecule type" value="Genomic_DNA"/>
</dbReference>
<evidence type="ECO:0000313" key="1">
    <source>
        <dbReference type="EMBL" id="CAG8531146.1"/>
    </source>
</evidence>
<accession>A0ABM8W5L0</accession>
<organism evidence="1 2">
    <name type="scientific">Gigaspora margarita</name>
    <dbReference type="NCBI Taxonomy" id="4874"/>
    <lineage>
        <taxon>Eukaryota</taxon>
        <taxon>Fungi</taxon>
        <taxon>Fungi incertae sedis</taxon>
        <taxon>Mucoromycota</taxon>
        <taxon>Glomeromycotina</taxon>
        <taxon>Glomeromycetes</taxon>
        <taxon>Diversisporales</taxon>
        <taxon>Gigasporaceae</taxon>
        <taxon>Gigaspora</taxon>
    </lineage>
</organism>
<reference evidence="1 2" key="1">
    <citation type="submission" date="2021-06" db="EMBL/GenBank/DDBJ databases">
        <authorList>
            <person name="Kallberg Y."/>
            <person name="Tangrot J."/>
            <person name="Rosling A."/>
        </authorList>
    </citation>
    <scope>NUCLEOTIDE SEQUENCE [LARGE SCALE GENOMIC DNA]</scope>
    <source>
        <strain evidence="1 2">120-4 pot B 10/14</strain>
    </source>
</reference>
<keyword evidence="2" id="KW-1185">Reference proteome</keyword>
<comment type="caution">
    <text evidence="1">The sequence shown here is derived from an EMBL/GenBank/DDBJ whole genome shotgun (WGS) entry which is preliminary data.</text>
</comment>
<dbReference type="Proteomes" id="UP000789901">
    <property type="component" value="Unassembled WGS sequence"/>
</dbReference>
<gene>
    <name evidence="1" type="ORF">GMARGA_LOCUS3627</name>
</gene>
<feature type="non-terminal residue" evidence="1">
    <location>
        <position position="1"/>
    </location>
</feature>
<name>A0ABM8W5L0_GIGMA</name>
<protein>
    <submittedName>
        <fullName evidence="1">33244_t:CDS:1</fullName>
    </submittedName>
</protein>